<evidence type="ECO:0000313" key="4">
    <source>
        <dbReference type="Proteomes" id="UP001172673"/>
    </source>
</evidence>
<feature type="coiled-coil region" evidence="1">
    <location>
        <begin position="348"/>
        <end position="410"/>
    </location>
</feature>
<feature type="region of interest" description="Disordered" evidence="2">
    <location>
        <begin position="588"/>
        <end position="625"/>
    </location>
</feature>
<dbReference type="Gene3D" id="1.20.5.340">
    <property type="match status" value="1"/>
</dbReference>
<dbReference type="EMBL" id="JAPDRK010000025">
    <property type="protein sequence ID" value="KAJ9602570.1"/>
    <property type="molecule type" value="Genomic_DNA"/>
</dbReference>
<feature type="coiled-coil region" evidence="1">
    <location>
        <begin position="168"/>
        <end position="195"/>
    </location>
</feature>
<sequence>MAQQFPWNPDIIYTDGVNEQTDFNDDDRAIRANRLFAHQKSGLPEAEDVDNQAIQFKAIQANQAVIDQSTQDLAEAEKLVIEAENALDIRRGLQKLQSTTGAQHIVGQVTQFLQRQPPSVRMLLKEAVNGEATVAKSERDQELNGLMGRITDAETRAQRAGRDLKTFKDNTNGQIKDLRDANKELEANLMQVRLDEHGWKSKYELLAGLRNETPQAQLIPSIETHLASPEIPKEASEEPDEDTPDVVAEIFETHFALKSVPTVLDPLRRHIHKVGTILRDPLSDKDSAEQEMGKLRTELEGLETSMCEWEDANDRLRTDLGKEKLATRYLKKKLHEGYDMAKVFVIQRDHYKDKSDEALKELENAKKARDQLNEDKASLTTEKRSLEETLQLKEEKIQTLENSLAEETEAQTGWKNAAYEATNAALEMKQRLGSKKAETASLQTEKDETAKNIQKLEFALEKAEAIITKNPPETVAKLEDKVQTLEGKNEGLIRQNVQLDEQFKAQGRTLAERDNTIRDLQVKETGYLSQISDATTAKATAESEKNALAPQLEVAQASVKEWKTKHQTAVDGAEKKLQELAALHSKALAEKDERNTADLGTERTRLQEERDKADEERQQAAERERKLHGEITILTKEAASSNARVGELETSRTDLTNKLNSVTEEIKDLKQSNGELTAKNTQIQSDSHNAVSNIETEKRGLQERVDHLTKEVGLKNEDLDKKANEILLKDNEIGNLTEQGKKDLETKQAEVDDVKKKTSDLENKLQEAISAHGTTSQELVTVRSELDTLKTSRDDLQGQVDAAKEAHIKALQANTDMEKRHGDEREAARRVGAEEQQVTERRHAEEIKQLHVQEVETARRQAEAMMETELNQAKEQIGQLKESLRLELENNDLMGDIAYDQADREFQPTRNKLGDVERELKSVRESAKRDDLISSGKVNKANREKNEAETKLASVRTKVSTLEDKLSKTEQQVTANRTKLAGFVDEKRRLNSEVTSLKTKLDAAQTHLQKWHGVVVGSALIPDEHRIDIDAVASTVFAKFNTGRSVFKNDATNWLREISRDKVDVQLEFAGPFAFAIFITAVITPDHLSHAAITTFVRLILKGEPPKASVYLQAALIHLSRGSFRFSEGSSLFVLRTFELLGLVCEDQLSTLATAFNALKSGLELDPLLHQALAQRIEEIFTKGKAATSLAKAVLDLHTSHTIDLTDHTHVIRVGEELFVLEQTLGTESPLCNIEFFPKTALKCDIVSPDEAELFVEGYPVQGRELKKRQKPDAATLIAIAVNFPGAQIVRH</sequence>
<evidence type="ECO:0000313" key="3">
    <source>
        <dbReference type="EMBL" id="KAJ9602570.1"/>
    </source>
</evidence>
<keyword evidence="1" id="KW-0175">Coiled coil</keyword>
<evidence type="ECO:0000256" key="2">
    <source>
        <dbReference type="SAM" id="MobiDB-lite"/>
    </source>
</evidence>
<feature type="coiled-coil region" evidence="1">
    <location>
        <begin position="938"/>
        <end position="1007"/>
    </location>
</feature>
<dbReference type="PANTHER" id="PTHR23159:SF31">
    <property type="entry name" value="CENTROSOME-ASSOCIATED PROTEIN CEP250 ISOFORM X1"/>
    <property type="match status" value="1"/>
</dbReference>
<feature type="coiled-coil region" evidence="1">
    <location>
        <begin position="852"/>
        <end position="890"/>
    </location>
</feature>
<keyword evidence="4" id="KW-1185">Reference proteome</keyword>
<dbReference type="PANTHER" id="PTHR23159">
    <property type="entry name" value="CENTROSOMAL PROTEIN 2"/>
    <property type="match status" value="1"/>
</dbReference>
<gene>
    <name evidence="3" type="ORF">H2200_012763</name>
</gene>
<evidence type="ECO:0000256" key="1">
    <source>
        <dbReference type="SAM" id="Coils"/>
    </source>
</evidence>
<dbReference type="Proteomes" id="UP001172673">
    <property type="component" value="Unassembled WGS sequence"/>
</dbReference>
<organism evidence="3 4">
    <name type="scientific">Cladophialophora chaetospira</name>
    <dbReference type="NCBI Taxonomy" id="386627"/>
    <lineage>
        <taxon>Eukaryota</taxon>
        <taxon>Fungi</taxon>
        <taxon>Dikarya</taxon>
        <taxon>Ascomycota</taxon>
        <taxon>Pezizomycotina</taxon>
        <taxon>Eurotiomycetes</taxon>
        <taxon>Chaetothyriomycetidae</taxon>
        <taxon>Chaetothyriales</taxon>
        <taxon>Herpotrichiellaceae</taxon>
        <taxon>Cladophialophora</taxon>
    </lineage>
</organism>
<comment type="caution">
    <text evidence="3">The sequence shown here is derived from an EMBL/GenBank/DDBJ whole genome shotgun (WGS) entry which is preliminary data.</text>
</comment>
<feature type="coiled-coil region" evidence="1">
    <location>
        <begin position="446"/>
        <end position="502"/>
    </location>
</feature>
<accession>A0AA39CBW1</accession>
<protein>
    <submittedName>
        <fullName evidence="3">Uncharacterized protein</fullName>
    </submittedName>
</protein>
<reference evidence="3" key="1">
    <citation type="submission" date="2022-10" db="EMBL/GenBank/DDBJ databases">
        <title>Culturing micro-colonial fungi from biological soil crusts in the Mojave desert and describing Neophaeococcomyces mojavensis, and introducing the new genera and species Taxawa tesnikishii.</title>
        <authorList>
            <person name="Kurbessoian T."/>
            <person name="Stajich J.E."/>
        </authorList>
    </citation>
    <scope>NUCLEOTIDE SEQUENCE</scope>
    <source>
        <strain evidence="3">TK_41</strain>
    </source>
</reference>
<name>A0AA39CBW1_9EURO</name>
<feature type="coiled-coil region" evidence="1">
    <location>
        <begin position="744"/>
        <end position="806"/>
    </location>
</feature>
<proteinExistence type="predicted"/>